<dbReference type="OrthoDB" id="5189754at2"/>
<proteinExistence type="predicted"/>
<feature type="region of interest" description="Disordered" evidence="1">
    <location>
        <begin position="1"/>
        <end position="127"/>
    </location>
</feature>
<evidence type="ECO:0008006" key="4">
    <source>
        <dbReference type="Google" id="ProtNLM"/>
    </source>
</evidence>
<feature type="compositionally biased region" description="Low complexity" evidence="1">
    <location>
        <begin position="38"/>
        <end position="50"/>
    </location>
</feature>
<sequence length="127" mass="13397">MTTTGNPDDGPNRDPGASLEEAGIPEYADDMQPDGDVPDPGVPSVPVDAPTYGLLRVEEEETLDQRLAEEEPDPAQDPDLYETADEDDADPTAGLPVPEEAGLDEEVDAELAGDDVTGMHIETEPGP</sequence>
<gene>
    <name evidence="2" type="ORF">E1212_20330</name>
</gene>
<evidence type="ECO:0000313" key="2">
    <source>
        <dbReference type="EMBL" id="TDC48723.1"/>
    </source>
</evidence>
<keyword evidence="3" id="KW-1185">Reference proteome</keyword>
<dbReference type="EMBL" id="SMKL01000051">
    <property type="protein sequence ID" value="TDC48723.1"/>
    <property type="molecule type" value="Genomic_DNA"/>
</dbReference>
<comment type="caution">
    <text evidence="2">The sequence shown here is derived from an EMBL/GenBank/DDBJ whole genome shotgun (WGS) entry which is preliminary data.</text>
</comment>
<feature type="compositionally biased region" description="Acidic residues" evidence="1">
    <location>
        <begin position="101"/>
        <end position="113"/>
    </location>
</feature>
<feature type="compositionally biased region" description="Acidic residues" evidence="1">
    <location>
        <begin position="27"/>
        <end position="37"/>
    </location>
</feature>
<accession>A0A4R4RJR7</accession>
<reference evidence="2 3" key="1">
    <citation type="submission" date="2019-02" db="EMBL/GenBank/DDBJ databases">
        <title>Draft genome sequences of novel Actinobacteria.</title>
        <authorList>
            <person name="Sahin N."/>
            <person name="Ay H."/>
            <person name="Saygin H."/>
        </authorList>
    </citation>
    <scope>NUCLEOTIDE SEQUENCE [LARGE SCALE GENOMIC DNA]</scope>
    <source>
        <strain evidence="2 3">KC603</strain>
    </source>
</reference>
<dbReference type="Proteomes" id="UP000295621">
    <property type="component" value="Unassembled WGS sequence"/>
</dbReference>
<evidence type="ECO:0000313" key="3">
    <source>
        <dbReference type="Proteomes" id="UP000295621"/>
    </source>
</evidence>
<protein>
    <recommendedName>
        <fullName evidence="4">DUF5709 domain-containing protein</fullName>
    </recommendedName>
</protein>
<feature type="compositionally biased region" description="Acidic residues" evidence="1">
    <location>
        <begin position="70"/>
        <end position="90"/>
    </location>
</feature>
<name>A0A4R4RJR7_9ACTN</name>
<organism evidence="2 3">
    <name type="scientific">Jiangella ureilytica</name>
    <dbReference type="NCBI Taxonomy" id="2530374"/>
    <lineage>
        <taxon>Bacteria</taxon>
        <taxon>Bacillati</taxon>
        <taxon>Actinomycetota</taxon>
        <taxon>Actinomycetes</taxon>
        <taxon>Jiangellales</taxon>
        <taxon>Jiangellaceae</taxon>
        <taxon>Jiangella</taxon>
    </lineage>
</organism>
<dbReference type="AlphaFoldDB" id="A0A4R4RJR7"/>
<dbReference type="RefSeq" id="WP_131985807.1">
    <property type="nucleotide sequence ID" value="NZ_SMKL01000051.1"/>
</dbReference>
<evidence type="ECO:0000256" key="1">
    <source>
        <dbReference type="SAM" id="MobiDB-lite"/>
    </source>
</evidence>